<organism evidence="2 3">
    <name type="scientific">Pseudoalteromonas luteoviolacea S4060-1</name>
    <dbReference type="NCBI Taxonomy" id="1365257"/>
    <lineage>
        <taxon>Bacteria</taxon>
        <taxon>Pseudomonadati</taxon>
        <taxon>Pseudomonadota</taxon>
        <taxon>Gammaproteobacteria</taxon>
        <taxon>Alteromonadales</taxon>
        <taxon>Pseudoalteromonadaceae</taxon>
        <taxon>Pseudoalteromonas</taxon>
    </lineage>
</organism>
<dbReference type="PROSITE" id="PS51186">
    <property type="entry name" value="GNAT"/>
    <property type="match status" value="1"/>
</dbReference>
<comment type="caution">
    <text evidence="2">The sequence shown here is derived from an EMBL/GenBank/DDBJ whole genome shotgun (WGS) entry which is preliminary data.</text>
</comment>
<dbReference type="Proteomes" id="UP000076661">
    <property type="component" value="Unassembled WGS sequence"/>
</dbReference>
<proteinExistence type="predicted"/>
<evidence type="ECO:0000313" key="3">
    <source>
        <dbReference type="Proteomes" id="UP000076661"/>
    </source>
</evidence>
<dbReference type="InterPro" id="IPR016181">
    <property type="entry name" value="Acyl_CoA_acyltransferase"/>
</dbReference>
<gene>
    <name evidence="2" type="ORF">N478_01895</name>
</gene>
<reference evidence="2 3" key="1">
    <citation type="submission" date="2013-07" db="EMBL/GenBank/DDBJ databases">
        <title>Comparative Genomic and Metabolomic Analysis of Twelve Strains of Pseudoalteromonas luteoviolacea.</title>
        <authorList>
            <person name="Vynne N.G."/>
            <person name="Mansson M."/>
            <person name="Gram L."/>
        </authorList>
    </citation>
    <scope>NUCLEOTIDE SEQUENCE [LARGE SCALE GENOMIC DNA]</scope>
    <source>
        <strain evidence="2 3">S4060-1</strain>
    </source>
</reference>
<dbReference type="PATRIC" id="fig|1365257.3.peg.1967"/>
<dbReference type="AlphaFoldDB" id="A0A167N5D4"/>
<dbReference type="Gene3D" id="3.40.630.30">
    <property type="match status" value="1"/>
</dbReference>
<feature type="domain" description="N-acetyltransferase" evidence="1">
    <location>
        <begin position="3"/>
        <end position="159"/>
    </location>
</feature>
<protein>
    <recommendedName>
        <fullName evidence="1">N-acetyltransferase domain-containing protein</fullName>
    </recommendedName>
</protein>
<dbReference type="SUPFAM" id="SSF55729">
    <property type="entry name" value="Acyl-CoA N-acyltransferases (Nat)"/>
    <property type="match status" value="1"/>
</dbReference>
<accession>A0A167N5D4</accession>
<dbReference type="EMBL" id="AUXX01000012">
    <property type="protein sequence ID" value="KZN67528.1"/>
    <property type="molecule type" value="Genomic_DNA"/>
</dbReference>
<dbReference type="Pfam" id="PF13508">
    <property type="entry name" value="Acetyltransf_7"/>
    <property type="match status" value="1"/>
</dbReference>
<dbReference type="GO" id="GO:0016747">
    <property type="term" value="F:acyltransferase activity, transferring groups other than amino-acyl groups"/>
    <property type="evidence" value="ECO:0007669"/>
    <property type="project" value="InterPro"/>
</dbReference>
<dbReference type="CDD" id="cd04301">
    <property type="entry name" value="NAT_SF"/>
    <property type="match status" value="1"/>
</dbReference>
<sequence>MNIIFRKECNDDIAEIESVTKQAFANAEHSNQCEHFVVNALRKAGALTLSLVAELDGRVIGHVAISPVELSNGMSGWFGLGPISVLPEFQGQKVGSKLINQALVHLQCNQAQGCVVLGEPSYYTRFGFKAELGMVLEGVPAEYFQVQSFGECIPACSVTYHEGFYCESDA</sequence>
<name>A0A167N5D4_9GAMM</name>
<dbReference type="RefSeq" id="WP_063380870.1">
    <property type="nucleotide sequence ID" value="NZ_AUXX01000012.1"/>
</dbReference>
<dbReference type="InterPro" id="IPR000182">
    <property type="entry name" value="GNAT_dom"/>
</dbReference>
<evidence type="ECO:0000259" key="1">
    <source>
        <dbReference type="PROSITE" id="PS51186"/>
    </source>
</evidence>
<evidence type="ECO:0000313" key="2">
    <source>
        <dbReference type="EMBL" id="KZN67528.1"/>
    </source>
</evidence>